<gene>
    <name evidence="2" type="ORF">SAMN06265380_101590</name>
</gene>
<protein>
    <recommendedName>
        <fullName evidence="4">Mucin</fullName>
    </recommendedName>
</protein>
<dbReference type="Proteomes" id="UP000319555">
    <property type="component" value="Unassembled WGS sequence"/>
</dbReference>
<evidence type="ECO:0000313" key="3">
    <source>
        <dbReference type="Proteomes" id="UP000319555"/>
    </source>
</evidence>
<dbReference type="RefSeq" id="WP_142633844.1">
    <property type="nucleotide sequence ID" value="NZ_CANMDC010000001.1"/>
</dbReference>
<evidence type="ECO:0008006" key="4">
    <source>
        <dbReference type="Google" id="ProtNLM"/>
    </source>
</evidence>
<sequence length="173" mass="17858">MSRIILLGVVVAGVGAAIYYYLNQPAAPVEQPQAAAEETGNAVSEAVESVTEQASEAASSVTEQAAEIVEQSSEAASDLATQAGETATELADQAGEEVAALTNQGQELLNSWVESGAMSVDNFDYDAMVASVQESTLAEELKVKAVGILDDIKASPATIALKIQELQALLTGQ</sequence>
<evidence type="ECO:0000256" key="1">
    <source>
        <dbReference type="SAM" id="MobiDB-lite"/>
    </source>
</evidence>
<name>A0A521B4Z3_9RHOB</name>
<reference evidence="2 3" key="1">
    <citation type="submission" date="2017-05" db="EMBL/GenBank/DDBJ databases">
        <authorList>
            <person name="Varghese N."/>
            <person name="Submissions S."/>
        </authorList>
    </citation>
    <scope>NUCLEOTIDE SEQUENCE [LARGE SCALE GENOMIC DNA]</scope>
    <source>
        <strain evidence="2 3">DSM 28009</strain>
    </source>
</reference>
<feature type="region of interest" description="Disordered" evidence="1">
    <location>
        <begin position="33"/>
        <end position="58"/>
    </location>
</feature>
<keyword evidence="3" id="KW-1185">Reference proteome</keyword>
<proteinExistence type="predicted"/>
<dbReference type="AlphaFoldDB" id="A0A521B4Z3"/>
<accession>A0A521B4Z3</accession>
<dbReference type="EMBL" id="FXTE01000001">
    <property type="protein sequence ID" value="SMO42111.1"/>
    <property type="molecule type" value="Genomic_DNA"/>
</dbReference>
<organism evidence="2 3">
    <name type="scientific">Ruegeria faecimaris</name>
    <dbReference type="NCBI Taxonomy" id="686389"/>
    <lineage>
        <taxon>Bacteria</taxon>
        <taxon>Pseudomonadati</taxon>
        <taxon>Pseudomonadota</taxon>
        <taxon>Alphaproteobacteria</taxon>
        <taxon>Rhodobacterales</taxon>
        <taxon>Roseobacteraceae</taxon>
        <taxon>Ruegeria</taxon>
    </lineage>
</organism>
<evidence type="ECO:0000313" key="2">
    <source>
        <dbReference type="EMBL" id="SMO42111.1"/>
    </source>
</evidence>
<dbReference type="OrthoDB" id="7708998at2"/>